<protein>
    <submittedName>
        <fullName evidence="3">Cold-shock protein</fullName>
    </submittedName>
</protein>
<evidence type="ECO:0000259" key="2">
    <source>
        <dbReference type="Pfam" id="PF00313"/>
    </source>
</evidence>
<dbReference type="InterPro" id="IPR012340">
    <property type="entry name" value="NA-bd_OB-fold"/>
</dbReference>
<keyword evidence="4" id="KW-1185">Reference proteome</keyword>
<dbReference type="InterPro" id="IPR002059">
    <property type="entry name" value="CSP_DNA-bd"/>
</dbReference>
<sequence>MQSTIRKNAHGVFLLTGVIQFYSPLKGCGYIQPDDGSARVFMSSADIRRAGLTSVHVGKRVRFTLAAPEQAGDAGPDIRRPPQAALSC</sequence>
<dbReference type="SUPFAM" id="SSF50249">
    <property type="entry name" value="Nucleic acid-binding proteins"/>
    <property type="match status" value="1"/>
</dbReference>
<proteinExistence type="predicted"/>
<dbReference type="Proteomes" id="UP001595536">
    <property type="component" value="Unassembled WGS sequence"/>
</dbReference>
<evidence type="ECO:0000256" key="1">
    <source>
        <dbReference type="SAM" id="MobiDB-lite"/>
    </source>
</evidence>
<accession>A0ABV7LCY4</accession>
<dbReference type="RefSeq" id="WP_376830906.1">
    <property type="nucleotide sequence ID" value="NZ_JBHLWR010000006.1"/>
</dbReference>
<comment type="caution">
    <text evidence="3">The sequence shown here is derived from an EMBL/GenBank/DDBJ whole genome shotgun (WGS) entry which is preliminary data.</text>
</comment>
<gene>
    <name evidence="3" type="ORF">ACFOEX_05005</name>
</gene>
<reference evidence="4" key="1">
    <citation type="journal article" date="2019" name="Int. J. Syst. Evol. Microbiol.">
        <title>The Global Catalogue of Microorganisms (GCM) 10K type strain sequencing project: providing services to taxonomists for standard genome sequencing and annotation.</title>
        <authorList>
            <consortium name="The Broad Institute Genomics Platform"/>
            <consortium name="The Broad Institute Genome Sequencing Center for Infectious Disease"/>
            <person name="Wu L."/>
            <person name="Ma J."/>
        </authorList>
    </citation>
    <scope>NUCLEOTIDE SEQUENCE [LARGE SCALE GENOMIC DNA]</scope>
    <source>
        <strain evidence="4">CCM 7941</strain>
    </source>
</reference>
<feature type="region of interest" description="Disordered" evidence="1">
    <location>
        <begin position="68"/>
        <end position="88"/>
    </location>
</feature>
<evidence type="ECO:0000313" key="4">
    <source>
        <dbReference type="Proteomes" id="UP001595536"/>
    </source>
</evidence>
<feature type="domain" description="CSD" evidence="2">
    <location>
        <begin position="16"/>
        <end position="70"/>
    </location>
</feature>
<organism evidence="3 4">
    <name type="scientific">Camelimonas abortus</name>
    <dbReference type="NCBI Taxonomy" id="1017184"/>
    <lineage>
        <taxon>Bacteria</taxon>
        <taxon>Pseudomonadati</taxon>
        <taxon>Pseudomonadota</taxon>
        <taxon>Alphaproteobacteria</taxon>
        <taxon>Hyphomicrobiales</taxon>
        <taxon>Chelatococcaceae</taxon>
        <taxon>Camelimonas</taxon>
    </lineage>
</organism>
<dbReference type="Gene3D" id="2.40.50.140">
    <property type="entry name" value="Nucleic acid-binding proteins"/>
    <property type="match status" value="1"/>
</dbReference>
<dbReference type="EMBL" id="JBHRUV010000019">
    <property type="protein sequence ID" value="MFC3265721.1"/>
    <property type="molecule type" value="Genomic_DNA"/>
</dbReference>
<dbReference type="Pfam" id="PF00313">
    <property type="entry name" value="CSD"/>
    <property type="match status" value="1"/>
</dbReference>
<name>A0ABV7LCY4_9HYPH</name>
<evidence type="ECO:0000313" key="3">
    <source>
        <dbReference type="EMBL" id="MFC3265721.1"/>
    </source>
</evidence>